<protein>
    <recommendedName>
        <fullName evidence="2">DUF488 domain-containing protein</fullName>
    </recommendedName>
</protein>
<dbReference type="EMBL" id="LNQE01000906">
    <property type="protein sequence ID" value="KUG23438.1"/>
    <property type="molecule type" value="Genomic_DNA"/>
</dbReference>
<accession>A0A0W8FRU7</accession>
<dbReference type="PANTHER" id="PTHR39337:SF1">
    <property type="entry name" value="BLR5642 PROTEIN"/>
    <property type="match status" value="1"/>
</dbReference>
<evidence type="ECO:0008006" key="2">
    <source>
        <dbReference type="Google" id="ProtNLM"/>
    </source>
</evidence>
<dbReference type="PANTHER" id="PTHR39337">
    <property type="entry name" value="BLR5642 PROTEIN"/>
    <property type="match status" value="1"/>
</dbReference>
<dbReference type="InterPro" id="IPR007438">
    <property type="entry name" value="DUF488"/>
</dbReference>
<sequence length="147" mass="17477">MNETKIFTIGFTKKTAEEFFTRLIRVEVKRVIDIRLNNVSQLAGFAKRDDLRYFLRTIGSMDYIHYPDLAPTQEILDNFKKNKGSWQIYERDFLELLTSRQVENKIKPDLLNDACLLCSEEKPTQCHRRLVAEYFQVKWGNVKIFHL</sequence>
<evidence type="ECO:0000313" key="1">
    <source>
        <dbReference type="EMBL" id="KUG23438.1"/>
    </source>
</evidence>
<reference evidence="1" key="1">
    <citation type="journal article" date="2015" name="Proc. Natl. Acad. Sci. U.S.A.">
        <title>Networks of energetic and metabolic interactions define dynamics in microbial communities.</title>
        <authorList>
            <person name="Embree M."/>
            <person name="Liu J.K."/>
            <person name="Al-Bassam M.M."/>
            <person name="Zengler K."/>
        </authorList>
    </citation>
    <scope>NUCLEOTIDE SEQUENCE</scope>
</reference>
<dbReference type="AlphaFoldDB" id="A0A0W8FRU7"/>
<comment type="caution">
    <text evidence="1">The sequence shown here is derived from an EMBL/GenBank/DDBJ whole genome shotgun (WGS) entry which is preliminary data.</text>
</comment>
<organism evidence="1">
    <name type="scientific">hydrocarbon metagenome</name>
    <dbReference type="NCBI Taxonomy" id="938273"/>
    <lineage>
        <taxon>unclassified sequences</taxon>
        <taxon>metagenomes</taxon>
        <taxon>ecological metagenomes</taxon>
    </lineage>
</organism>
<proteinExistence type="predicted"/>
<name>A0A0W8FRU7_9ZZZZ</name>
<gene>
    <name evidence="1" type="ORF">ASZ90_006744</name>
</gene>
<dbReference type="Pfam" id="PF04343">
    <property type="entry name" value="DUF488"/>
    <property type="match status" value="1"/>
</dbReference>